<keyword evidence="2" id="KW-1185">Reference proteome</keyword>
<evidence type="ECO:0000313" key="1">
    <source>
        <dbReference type="EMBL" id="MCX2562546.1"/>
    </source>
</evidence>
<dbReference type="EMBL" id="JAPIUZ010000001">
    <property type="protein sequence ID" value="MCX2562546.1"/>
    <property type="molecule type" value="Genomic_DNA"/>
</dbReference>
<proteinExistence type="predicted"/>
<protein>
    <submittedName>
        <fullName evidence="1">Glycosyltransferase family 2 protein</fullName>
    </submittedName>
</protein>
<dbReference type="Proteomes" id="UP001301152">
    <property type="component" value="Unassembled WGS sequence"/>
</dbReference>
<comment type="caution">
    <text evidence="1">The sequence shown here is derived from an EMBL/GenBank/DDBJ whole genome shotgun (WGS) entry which is preliminary data.</text>
</comment>
<organism evidence="1 2">
    <name type="scientific">Acetobacter thailandicus</name>
    <dbReference type="NCBI Taxonomy" id="1502842"/>
    <lineage>
        <taxon>Bacteria</taxon>
        <taxon>Pseudomonadati</taxon>
        <taxon>Pseudomonadota</taxon>
        <taxon>Alphaproteobacteria</taxon>
        <taxon>Acetobacterales</taxon>
        <taxon>Acetobacteraceae</taxon>
        <taxon>Acetobacter</taxon>
    </lineage>
</organism>
<reference evidence="1 2" key="1">
    <citation type="submission" date="2022-11" db="EMBL/GenBank/DDBJ databases">
        <title>Genome sequencing of Acetobacter type strain.</title>
        <authorList>
            <person name="Heo J."/>
            <person name="Lee D."/>
            <person name="Han B.-H."/>
            <person name="Hong S.-B."/>
            <person name="Kwon S.-W."/>
        </authorList>
    </citation>
    <scope>NUCLEOTIDE SEQUENCE [LARGE SCALE GENOMIC DNA]</scope>
    <source>
        <strain evidence="1 2">KACC 21253</strain>
    </source>
</reference>
<gene>
    <name evidence="1" type="ORF">OQ497_00995</name>
</gene>
<sequence length="269" mass="31003">MGFRSAAITMVYNESKILPVWLDYYGSNLGYDNLYIIDHGSDDGSTTRIPGNVIKIPRDEFDDVQRAAFITHLHTALLKSFDCVIYTDCDEFLLPRPDRYNSLASYLKLQPHGNNIRAVGIDVMPGNLSLPPVDFSRDILPQRPYGFLTPWESKPLVAKIPTQWEPGFHECNQHSLLDEDLWLFHLKLCDIDYAMKRLHVTRSMKWNLSHNPDSGAHQRRSDQEMRDFFDAVVRGQEPGYLSDLPLTELLSRGSTSKLRRIPDMFLQYL</sequence>
<accession>A0ABT3QBB0</accession>
<dbReference type="RefSeq" id="WP_086554623.1">
    <property type="nucleotide sequence ID" value="NZ_JAPIUZ010000001.1"/>
</dbReference>
<evidence type="ECO:0000313" key="2">
    <source>
        <dbReference type="Proteomes" id="UP001301152"/>
    </source>
</evidence>
<dbReference type="Pfam" id="PF13704">
    <property type="entry name" value="Glyco_tranf_2_4"/>
    <property type="match status" value="1"/>
</dbReference>
<name>A0ABT3QBB0_9PROT</name>